<organism evidence="7 8">
    <name type="scientific">Bellilinea caldifistulae</name>
    <dbReference type="NCBI Taxonomy" id="360411"/>
    <lineage>
        <taxon>Bacteria</taxon>
        <taxon>Bacillati</taxon>
        <taxon>Chloroflexota</taxon>
        <taxon>Anaerolineae</taxon>
        <taxon>Anaerolineales</taxon>
        <taxon>Anaerolineaceae</taxon>
        <taxon>Bellilinea</taxon>
    </lineage>
</organism>
<feature type="transmembrane region" description="Helical" evidence="6">
    <location>
        <begin position="128"/>
        <end position="151"/>
    </location>
</feature>
<keyword evidence="5 6" id="KW-0472">Membrane</keyword>
<dbReference type="Proteomes" id="UP000050514">
    <property type="component" value="Unassembled WGS sequence"/>
</dbReference>
<evidence type="ECO:0008006" key="9">
    <source>
        <dbReference type="Google" id="ProtNLM"/>
    </source>
</evidence>
<reference evidence="7 8" key="1">
    <citation type="submission" date="2015-07" db="EMBL/GenBank/DDBJ databases">
        <title>Draft genome of Bellilinea caldifistulae DSM 17877.</title>
        <authorList>
            <person name="Hemp J."/>
            <person name="Ward L.M."/>
            <person name="Pace L.A."/>
            <person name="Fischer W.W."/>
        </authorList>
    </citation>
    <scope>NUCLEOTIDE SEQUENCE [LARGE SCALE GENOMIC DNA]</scope>
    <source>
        <strain evidence="7 8">GOMI-1</strain>
    </source>
</reference>
<dbReference type="RefSeq" id="WP_061913875.1">
    <property type="nucleotide sequence ID" value="NZ_DF967971.1"/>
</dbReference>
<keyword evidence="8" id="KW-1185">Reference proteome</keyword>
<dbReference type="InterPro" id="IPR043428">
    <property type="entry name" value="LivM-like"/>
</dbReference>
<comment type="caution">
    <text evidence="7">The sequence shown here is derived from an EMBL/GenBank/DDBJ whole genome shotgun (WGS) entry which is preliminary data.</text>
</comment>
<evidence type="ECO:0000256" key="2">
    <source>
        <dbReference type="ARBA" id="ARBA00022475"/>
    </source>
</evidence>
<feature type="transmembrane region" description="Helical" evidence="6">
    <location>
        <begin position="90"/>
        <end position="108"/>
    </location>
</feature>
<name>A0A0P6XS45_9CHLR</name>
<dbReference type="STRING" id="360411.AC812_08525"/>
<sequence length="373" mass="41003">MATTKTETQNLSLKRESPLNRLRKEWAGVLILLLLAAFPFLFAWFSGTSVTDGPSRFWQGLMITFFIMAVYAMSYDLLIGYTGILSFGHAAFFGGGAYTMALWLTHAVPVISSRYRITLPGGANITEVVLFVAGILLVVLVVTLLGLLFSAASARVRGVYFAMISLAMAEALHILSKATDFVRWTGADEGLHGVPVPAWINPTQNRLLFYFVALAFALIMYLLVRRIVDSPAGRVFVAIRENESRVRMIGYNPVVFRSIAFVTAAVIAGLAGALFSLWNMSATPTMTGAIMTINALIMTILGGIGTLVGPILGAGLMQIVGQFFYQWFGPRWPLVFGLIFIALVIFLPYGVIGTWRQKRYAWKRAIQKMFGKG</sequence>
<feature type="transmembrane region" description="Helical" evidence="6">
    <location>
        <begin position="26"/>
        <end position="45"/>
    </location>
</feature>
<dbReference type="CDD" id="cd06581">
    <property type="entry name" value="TM_PBP1_LivM_like"/>
    <property type="match status" value="1"/>
</dbReference>
<evidence type="ECO:0000256" key="1">
    <source>
        <dbReference type="ARBA" id="ARBA00004651"/>
    </source>
</evidence>
<comment type="subcellular location">
    <subcellularLocation>
        <location evidence="1">Cell membrane</location>
        <topology evidence="1">Multi-pass membrane protein</topology>
    </subcellularLocation>
</comment>
<dbReference type="AlphaFoldDB" id="A0A0P6XS45"/>
<evidence type="ECO:0000256" key="3">
    <source>
        <dbReference type="ARBA" id="ARBA00022692"/>
    </source>
</evidence>
<dbReference type="GO" id="GO:0015658">
    <property type="term" value="F:branched-chain amino acid transmembrane transporter activity"/>
    <property type="evidence" value="ECO:0007669"/>
    <property type="project" value="InterPro"/>
</dbReference>
<evidence type="ECO:0000256" key="4">
    <source>
        <dbReference type="ARBA" id="ARBA00022989"/>
    </source>
</evidence>
<feature type="transmembrane region" description="Helical" evidence="6">
    <location>
        <begin position="57"/>
        <end position="78"/>
    </location>
</feature>
<evidence type="ECO:0000313" key="8">
    <source>
        <dbReference type="Proteomes" id="UP000050514"/>
    </source>
</evidence>
<dbReference type="PATRIC" id="fig|360411.5.peg.2862"/>
<evidence type="ECO:0000256" key="6">
    <source>
        <dbReference type="SAM" id="Phobius"/>
    </source>
</evidence>
<accession>A0A0P6XS45</accession>
<feature type="transmembrane region" description="Helical" evidence="6">
    <location>
        <begin position="284"/>
        <end position="304"/>
    </location>
</feature>
<dbReference type="InterPro" id="IPR001851">
    <property type="entry name" value="ABC_transp_permease"/>
</dbReference>
<keyword evidence="4 6" id="KW-1133">Transmembrane helix</keyword>
<evidence type="ECO:0000256" key="5">
    <source>
        <dbReference type="ARBA" id="ARBA00023136"/>
    </source>
</evidence>
<dbReference type="OrthoDB" id="9789927at2"/>
<evidence type="ECO:0000313" key="7">
    <source>
        <dbReference type="EMBL" id="KPL75329.1"/>
    </source>
</evidence>
<keyword evidence="2" id="KW-1003">Cell membrane</keyword>
<keyword evidence="3 6" id="KW-0812">Transmembrane</keyword>
<feature type="transmembrane region" description="Helical" evidence="6">
    <location>
        <begin position="334"/>
        <end position="355"/>
    </location>
</feature>
<dbReference type="PANTHER" id="PTHR30482">
    <property type="entry name" value="HIGH-AFFINITY BRANCHED-CHAIN AMINO ACID TRANSPORT SYSTEM PERMEASE"/>
    <property type="match status" value="1"/>
</dbReference>
<feature type="transmembrane region" description="Helical" evidence="6">
    <location>
        <begin position="207"/>
        <end position="224"/>
    </location>
</feature>
<proteinExistence type="predicted"/>
<dbReference type="GO" id="GO:0005886">
    <property type="term" value="C:plasma membrane"/>
    <property type="evidence" value="ECO:0007669"/>
    <property type="project" value="UniProtKB-SubCell"/>
</dbReference>
<dbReference type="PANTHER" id="PTHR30482:SF17">
    <property type="entry name" value="ABC TRANSPORTER ATP-BINDING PROTEIN"/>
    <property type="match status" value="1"/>
</dbReference>
<dbReference type="EMBL" id="LGHJ01000014">
    <property type="protein sequence ID" value="KPL75329.1"/>
    <property type="molecule type" value="Genomic_DNA"/>
</dbReference>
<gene>
    <name evidence="7" type="ORF">AC812_08525</name>
</gene>
<feature type="transmembrane region" description="Helical" evidence="6">
    <location>
        <begin position="254"/>
        <end position="278"/>
    </location>
</feature>
<dbReference type="Pfam" id="PF02653">
    <property type="entry name" value="BPD_transp_2"/>
    <property type="match status" value="1"/>
</dbReference>
<protein>
    <recommendedName>
        <fullName evidence="9">Branched-chain amino acid ABC transporter permease</fullName>
    </recommendedName>
</protein>